<name>A0AAQ3UUC7_PASNO</name>
<accession>A0AAQ3UUC7</accession>
<protein>
    <submittedName>
        <fullName evidence="2">Uncharacterized protein</fullName>
    </submittedName>
</protein>
<proteinExistence type="predicted"/>
<evidence type="ECO:0000256" key="1">
    <source>
        <dbReference type="SAM" id="MobiDB-lite"/>
    </source>
</evidence>
<feature type="compositionally biased region" description="Basic and acidic residues" evidence="1">
    <location>
        <begin position="85"/>
        <end position="98"/>
    </location>
</feature>
<organism evidence="2 3">
    <name type="scientific">Paspalum notatum var. saurae</name>
    <dbReference type="NCBI Taxonomy" id="547442"/>
    <lineage>
        <taxon>Eukaryota</taxon>
        <taxon>Viridiplantae</taxon>
        <taxon>Streptophyta</taxon>
        <taxon>Embryophyta</taxon>
        <taxon>Tracheophyta</taxon>
        <taxon>Spermatophyta</taxon>
        <taxon>Magnoliopsida</taxon>
        <taxon>Liliopsida</taxon>
        <taxon>Poales</taxon>
        <taxon>Poaceae</taxon>
        <taxon>PACMAD clade</taxon>
        <taxon>Panicoideae</taxon>
        <taxon>Andropogonodae</taxon>
        <taxon>Paspaleae</taxon>
        <taxon>Paspalinae</taxon>
        <taxon>Paspalum</taxon>
    </lineage>
</organism>
<evidence type="ECO:0000313" key="3">
    <source>
        <dbReference type="Proteomes" id="UP001341281"/>
    </source>
</evidence>
<gene>
    <name evidence="2" type="ORF">U9M48_044100</name>
</gene>
<evidence type="ECO:0000313" key="2">
    <source>
        <dbReference type="EMBL" id="WVZ98700.1"/>
    </source>
</evidence>
<dbReference type="AlphaFoldDB" id="A0AAQ3UUC7"/>
<sequence>MDVVFALCCRLDTMTMPGHNWNAGLVAVARAPGRRPRAWILQLQPRRQRQAVQHASPGRRTGEGAERRRRRTAAAAGLVPGGDEAEGRTRRSAGRPESRTGGGAEPQDGRTAGAAGGGYVPMLCLCVAFVWQPGKGWEPRNLGLETWNWASGPCKAKEVGLVVWYSVQDIG</sequence>
<dbReference type="Proteomes" id="UP001341281">
    <property type="component" value="Chromosome 10"/>
</dbReference>
<feature type="region of interest" description="Disordered" evidence="1">
    <location>
        <begin position="43"/>
        <end position="113"/>
    </location>
</feature>
<reference evidence="2 3" key="1">
    <citation type="submission" date="2024-02" db="EMBL/GenBank/DDBJ databases">
        <title>High-quality chromosome-scale genome assembly of Pensacola bahiagrass (Paspalum notatum Flugge var. saurae).</title>
        <authorList>
            <person name="Vega J.M."/>
            <person name="Podio M."/>
            <person name="Orjuela J."/>
            <person name="Siena L.A."/>
            <person name="Pessino S.C."/>
            <person name="Combes M.C."/>
            <person name="Mariac C."/>
            <person name="Albertini E."/>
            <person name="Pupilli F."/>
            <person name="Ortiz J.P.A."/>
            <person name="Leblanc O."/>
        </authorList>
    </citation>
    <scope>NUCLEOTIDE SEQUENCE [LARGE SCALE GENOMIC DNA]</scope>
    <source>
        <strain evidence="2">R1</strain>
        <tissue evidence="2">Leaf</tissue>
    </source>
</reference>
<dbReference type="EMBL" id="CP144754">
    <property type="protein sequence ID" value="WVZ98700.1"/>
    <property type="molecule type" value="Genomic_DNA"/>
</dbReference>
<keyword evidence="3" id="KW-1185">Reference proteome</keyword>